<sequence>MNKTILFLAIYLVSSAIQAQQIGLPFSKFYSSKEYNGGIQNYAIGQDPNGLLYVANNFGLLEYDGTSWARYSLPNSTKIRDILVENNGRIYIAAQGQFGYFRPNEFGHLEFISWVTQLPLKYQNVEEVWKVFKIHQNYIFCSFKSIFIFDEKGNLKNIIDSEGNFESFHLTNNQLYIQDSKQGLLRIEKNEALPLPNSQIFSSNMISGILESSSGELQIFTEKGEVYLLSPQSYRLWTPVGLPKLNKVNKALRLKNGNIAIGTQFDGLYILNENGSLDLHMNLEKGLQNSTVISIFEDRSGNLWLGHNNGISLLELNLPFRVLGPKSGILGTGYSGRQFQDDIYLGTNIQVSKISKNNLEITKVANSEGQSYHLGLIENDILLAHNEGAFIIKNNIAQNISELKGVWSFLPLKENPNLILAGTYMGLGLFEKIKNRYVFLRKIKGFDESSRLIQQDEDGNIWMSHGYKGIYKLNLSPDFKEVNSKFYGNKDGLPTNLLNSVWKIGGRVVFTTEYGIYIYNPETDRFEKDPILAPYFEEDFLITSLVEDPVGNIFYIGVNEVGVLEKQVDGSYVKNHQLFNKIIPFLNDDLQNVSLLRSNEVLFAANEGFIWYRMDYNKSMPPSYPALITAVYLTKPTDSLLALGKNPELIDQKFGLETKGQGLILPYHQADIRFEFTNTIPNNESTTQFRFWLEGLENEFGDWTNRRDKAYTNLREGSYTFHVQSKDIYGQISDPKTFTFTVLPPWYRSSLAWVFYVFGTVILLAILFKRIDKKYQKKTKEITIKQQKELDKKSSDLENSQKELEKLKTEKLEAEIQSKNKELASSTMHLLNKNGFIDQTKSHLAQIIKKSKNQEVKNELQKVIHSIDKNIAEDNDWEQFEIHFDQVHGDFMDRFKKAHPNLSPQEIKLTAYLRMNLSTKEIAYLMNISARGVEISRYRLRKKLQLERSENLQEFILKF</sequence>
<evidence type="ECO:0000313" key="5">
    <source>
        <dbReference type="EMBL" id="MFC0263152.1"/>
    </source>
</evidence>
<dbReference type="InterPro" id="IPR016032">
    <property type="entry name" value="Sig_transdc_resp-reg_C-effctor"/>
</dbReference>
<organism evidence="5 6">
    <name type="scientific">Fontibacter flavus</name>
    <dbReference type="NCBI Taxonomy" id="654838"/>
    <lineage>
        <taxon>Bacteria</taxon>
        <taxon>Pseudomonadati</taxon>
        <taxon>Bacteroidota</taxon>
        <taxon>Cytophagia</taxon>
        <taxon>Cytophagales</taxon>
        <taxon>Cyclobacteriaceae</taxon>
        <taxon>Fontibacter</taxon>
    </lineage>
</organism>
<dbReference type="InterPro" id="IPR036388">
    <property type="entry name" value="WH-like_DNA-bd_sf"/>
</dbReference>
<evidence type="ECO:0000256" key="1">
    <source>
        <dbReference type="SAM" id="Coils"/>
    </source>
</evidence>
<keyword evidence="2" id="KW-0472">Membrane</keyword>
<feature type="transmembrane region" description="Helical" evidence="2">
    <location>
        <begin position="746"/>
        <end position="768"/>
    </location>
</feature>
<evidence type="ECO:0000313" key="6">
    <source>
        <dbReference type="Proteomes" id="UP001589797"/>
    </source>
</evidence>
<dbReference type="SUPFAM" id="SSF46894">
    <property type="entry name" value="C-terminal effector domain of the bipartite response regulators"/>
    <property type="match status" value="1"/>
</dbReference>
<dbReference type="EMBL" id="JBHLWI010000029">
    <property type="protein sequence ID" value="MFC0263152.1"/>
    <property type="molecule type" value="Genomic_DNA"/>
</dbReference>
<keyword evidence="2" id="KW-0812">Transmembrane</keyword>
<feature type="chain" id="PRO_5045651701" evidence="3">
    <location>
        <begin position="20"/>
        <end position="959"/>
    </location>
</feature>
<evidence type="ECO:0000259" key="4">
    <source>
        <dbReference type="SMART" id="SM00421"/>
    </source>
</evidence>
<dbReference type="SMART" id="SM00421">
    <property type="entry name" value="HTH_LUXR"/>
    <property type="match status" value="1"/>
</dbReference>
<name>A0ABV6FTE8_9BACT</name>
<keyword evidence="2" id="KW-1133">Transmembrane helix</keyword>
<protein>
    <submittedName>
        <fullName evidence="5">Two-component regulator propeller domain-containing protein</fullName>
    </submittedName>
</protein>
<dbReference type="InterPro" id="IPR013783">
    <property type="entry name" value="Ig-like_fold"/>
</dbReference>
<dbReference type="Pfam" id="PF07494">
    <property type="entry name" value="Reg_prop"/>
    <property type="match status" value="1"/>
</dbReference>
<dbReference type="Gene3D" id="2.60.40.10">
    <property type="entry name" value="Immunoglobulins"/>
    <property type="match status" value="1"/>
</dbReference>
<feature type="signal peptide" evidence="3">
    <location>
        <begin position="1"/>
        <end position="19"/>
    </location>
</feature>
<dbReference type="Gene3D" id="1.10.10.10">
    <property type="entry name" value="Winged helix-like DNA-binding domain superfamily/Winged helix DNA-binding domain"/>
    <property type="match status" value="1"/>
</dbReference>
<dbReference type="InterPro" id="IPR000792">
    <property type="entry name" value="Tscrpt_reg_LuxR_C"/>
</dbReference>
<feature type="domain" description="HTH luxR-type" evidence="4">
    <location>
        <begin position="899"/>
        <end position="956"/>
    </location>
</feature>
<dbReference type="Gene3D" id="2.130.10.10">
    <property type="entry name" value="YVTN repeat-like/Quinoprotein amine dehydrogenase"/>
    <property type="match status" value="2"/>
</dbReference>
<keyword evidence="3" id="KW-0732">Signal</keyword>
<dbReference type="Proteomes" id="UP001589797">
    <property type="component" value="Unassembled WGS sequence"/>
</dbReference>
<evidence type="ECO:0000256" key="2">
    <source>
        <dbReference type="SAM" id="Phobius"/>
    </source>
</evidence>
<accession>A0ABV6FTE8</accession>
<dbReference type="RefSeq" id="WP_382387621.1">
    <property type="nucleotide sequence ID" value="NZ_JBHLWI010000029.1"/>
</dbReference>
<dbReference type="Pfam" id="PF00196">
    <property type="entry name" value="GerE"/>
    <property type="match status" value="1"/>
</dbReference>
<dbReference type="InterPro" id="IPR011123">
    <property type="entry name" value="Y_Y_Y"/>
</dbReference>
<reference evidence="5 6" key="1">
    <citation type="submission" date="2024-09" db="EMBL/GenBank/DDBJ databases">
        <authorList>
            <person name="Sun Q."/>
            <person name="Mori K."/>
        </authorList>
    </citation>
    <scope>NUCLEOTIDE SEQUENCE [LARGE SCALE GENOMIC DNA]</scope>
    <source>
        <strain evidence="5 6">CCM 7650</strain>
    </source>
</reference>
<gene>
    <name evidence="5" type="ORF">ACFFIP_10700</name>
</gene>
<keyword evidence="6" id="KW-1185">Reference proteome</keyword>
<dbReference type="SUPFAM" id="SSF63829">
    <property type="entry name" value="Calcium-dependent phosphotriesterase"/>
    <property type="match status" value="2"/>
</dbReference>
<feature type="coiled-coil region" evidence="1">
    <location>
        <begin position="787"/>
        <end position="824"/>
    </location>
</feature>
<dbReference type="InterPro" id="IPR015943">
    <property type="entry name" value="WD40/YVTN_repeat-like_dom_sf"/>
</dbReference>
<proteinExistence type="predicted"/>
<comment type="caution">
    <text evidence="5">The sequence shown here is derived from an EMBL/GenBank/DDBJ whole genome shotgun (WGS) entry which is preliminary data.</text>
</comment>
<keyword evidence="1" id="KW-0175">Coiled coil</keyword>
<dbReference type="Pfam" id="PF07495">
    <property type="entry name" value="Y_Y_Y"/>
    <property type="match status" value="1"/>
</dbReference>
<dbReference type="InterPro" id="IPR011110">
    <property type="entry name" value="Reg_prop"/>
</dbReference>
<evidence type="ECO:0000256" key="3">
    <source>
        <dbReference type="SAM" id="SignalP"/>
    </source>
</evidence>